<comment type="caution">
    <text evidence="2">The sequence shown here is derived from an EMBL/GenBank/DDBJ whole genome shotgun (WGS) entry which is preliminary data.</text>
</comment>
<reference evidence="2 3" key="1">
    <citation type="submission" date="2023-07" db="EMBL/GenBank/DDBJ databases">
        <title>Sequencing the genomes of 1000 actinobacteria strains.</title>
        <authorList>
            <person name="Klenk H.-P."/>
        </authorList>
    </citation>
    <scope>NUCLEOTIDE SEQUENCE [LARGE SCALE GENOMIC DNA]</scope>
    <source>
        <strain evidence="2 3">DSM 19426</strain>
    </source>
</reference>
<dbReference type="Proteomes" id="UP001183648">
    <property type="component" value="Unassembled WGS sequence"/>
</dbReference>
<feature type="transmembrane region" description="Helical" evidence="1">
    <location>
        <begin position="52"/>
        <end position="73"/>
    </location>
</feature>
<evidence type="ECO:0000313" key="2">
    <source>
        <dbReference type="EMBL" id="MDR7361311.1"/>
    </source>
</evidence>
<keyword evidence="1" id="KW-0472">Membrane</keyword>
<keyword evidence="1" id="KW-0812">Transmembrane</keyword>
<proteinExistence type="predicted"/>
<keyword evidence="1" id="KW-1133">Transmembrane helix</keyword>
<evidence type="ECO:0000313" key="3">
    <source>
        <dbReference type="Proteomes" id="UP001183648"/>
    </source>
</evidence>
<keyword evidence="3" id="KW-1185">Reference proteome</keyword>
<dbReference type="EMBL" id="JAVDYG010000001">
    <property type="protein sequence ID" value="MDR7361311.1"/>
    <property type="molecule type" value="Genomic_DNA"/>
</dbReference>
<name>A0ABU2BSR1_9ACTN</name>
<sequence>MSPAARRARPGPAYSDVRVVNPYWEQHVRRSTRDSVPGGGGAAVMAFGAIELLLLLAVLAIGVVVVVSVVGAASPRRSVPPTPTQPQLPGPDPVLARVRTLAWDSREIETPLADALIGYLNEHEHDPDHRAVRNQVGEIAWQHRETCPSLSTLVIDAVRKPEA</sequence>
<protein>
    <submittedName>
        <fullName evidence="2">Uncharacterized protein</fullName>
    </submittedName>
</protein>
<accession>A0ABU2BSR1</accession>
<gene>
    <name evidence="2" type="ORF">J2S63_000864</name>
</gene>
<evidence type="ECO:0000256" key="1">
    <source>
        <dbReference type="SAM" id="Phobius"/>
    </source>
</evidence>
<dbReference type="RefSeq" id="WP_310299093.1">
    <property type="nucleotide sequence ID" value="NZ_BAAAPS010000014.1"/>
</dbReference>
<organism evidence="2 3">
    <name type="scientific">Nocardioides marmoribigeumensis</name>
    <dbReference type="NCBI Taxonomy" id="433649"/>
    <lineage>
        <taxon>Bacteria</taxon>
        <taxon>Bacillati</taxon>
        <taxon>Actinomycetota</taxon>
        <taxon>Actinomycetes</taxon>
        <taxon>Propionibacteriales</taxon>
        <taxon>Nocardioidaceae</taxon>
        <taxon>Nocardioides</taxon>
    </lineage>
</organism>